<evidence type="ECO:0000313" key="2">
    <source>
        <dbReference type="EMBL" id="RCW65858.1"/>
    </source>
</evidence>
<evidence type="ECO:0000313" key="3">
    <source>
        <dbReference type="Proteomes" id="UP000252585"/>
    </source>
</evidence>
<sequence>MDGLQQKQIGIAADRRAKEISTLIQKQSGIPVVYSIQGKQQLNEEISSQDIKHLLEEEFDWAVLTTGIGARTLENTATAIGIDKHFIKKLRQLHLAIRGSKTSAWLKEHSLEPTILSEDGTMDRLLQDLRDEFDKNGPKRIFLQAYNQDDAKLKNELETIGYSVYLSKPYSFEPPTPSIVNGLREAIIEKSLDAVVFTSKTQVINLFADNDRNSEITAACNEKVLAVAVGKVTAQELKNNGIKRVVEPDNQKMGAMIVALNNYYNTVS</sequence>
<organism evidence="2 3">
    <name type="scientific">Saliterribacillus persicus</name>
    <dbReference type="NCBI Taxonomy" id="930114"/>
    <lineage>
        <taxon>Bacteria</taxon>
        <taxon>Bacillati</taxon>
        <taxon>Bacillota</taxon>
        <taxon>Bacilli</taxon>
        <taxon>Bacillales</taxon>
        <taxon>Bacillaceae</taxon>
        <taxon>Saliterribacillus</taxon>
    </lineage>
</organism>
<dbReference type="PANTHER" id="PTHR40082">
    <property type="entry name" value="BLR5956 PROTEIN"/>
    <property type="match status" value="1"/>
</dbReference>
<dbReference type="GO" id="GO:0004852">
    <property type="term" value="F:uroporphyrinogen-III synthase activity"/>
    <property type="evidence" value="ECO:0007669"/>
    <property type="project" value="InterPro"/>
</dbReference>
<evidence type="ECO:0000259" key="1">
    <source>
        <dbReference type="Pfam" id="PF02602"/>
    </source>
</evidence>
<dbReference type="Gene3D" id="3.40.50.10090">
    <property type="match status" value="2"/>
</dbReference>
<dbReference type="InterPro" id="IPR003754">
    <property type="entry name" value="4pyrrol_synth_uPrphyn_synth"/>
</dbReference>
<dbReference type="OrthoDB" id="9775656at2"/>
<dbReference type="AlphaFoldDB" id="A0A368XFQ9"/>
<dbReference type="GO" id="GO:0006780">
    <property type="term" value="P:uroporphyrinogen III biosynthetic process"/>
    <property type="evidence" value="ECO:0007669"/>
    <property type="project" value="InterPro"/>
</dbReference>
<dbReference type="InterPro" id="IPR039793">
    <property type="entry name" value="UROS/Hem4"/>
</dbReference>
<protein>
    <submittedName>
        <fullName evidence="2">Uroporphyrinogen-III synthase</fullName>
    </submittedName>
</protein>
<feature type="domain" description="Tetrapyrrole biosynthesis uroporphyrinogen III synthase" evidence="1">
    <location>
        <begin position="19"/>
        <end position="257"/>
    </location>
</feature>
<keyword evidence="3" id="KW-1185">Reference proteome</keyword>
<dbReference type="Proteomes" id="UP000252585">
    <property type="component" value="Unassembled WGS sequence"/>
</dbReference>
<accession>A0A368XFQ9</accession>
<dbReference type="PANTHER" id="PTHR40082:SF1">
    <property type="entry name" value="BLR5956 PROTEIN"/>
    <property type="match status" value="1"/>
</dbReference>
<dbReference type="CDD" id="cd06578">
    <property type="entry name" value="HemD"/>
    <property type="match status" value="1"/>
</dbReference>
<dbReference type="RefSeq" id="WP_114353523.1">
    <property type="nucleotide sequence ID" value="NZ_QPJJ01000010.1"/>
</dbReference>
<dbReference type="SUPFAM" id="SSF69618">
    <property type="entry name" value="HemD-like"/>
    <property type="match status" value="1"/>
</dbReference>
<proteinExistence type="predicted"/>
<dbReference type="NCBIfam" id="NF004584">
    <property type="entry name" value="PRK05928.2-1"/>
    <property type="match status" value="1"/>
</dbReference>
<dbReference type="Pfam" id="PF02602">
    <property type="entry name" value="HEM4"/>
    <property type="match status" value="1"/>
</dbReference>
<dbReference type="InterPro" id="IPR036108">
    <property type="entry name" value="4pyrrol_syn_uPrphyn_synt_sf"/>
</dbReference>
<name>A0A368XFQ9_9BACI</name>
<gene>
    <name evidence="2" type="ORF">DFR57_11075</name>
</gene>
<reference evidence="2 3" key="1">
    <citation type="submission" date="2018-07" db="EMBL/GenBank/DDBJ databases">
        <title>Genomic Encyclopedia of Type Strains, Phase IV (KMG-IV): sequencing the most valuable type-strain genomes for metagenomic binning, comparative biology and taxonomic classification.</title>
        <authorList>
            <person name="Goeker M."/>
        </authorList>
    </citation>
    <scope>NUCLEOTIDE SEQUENCE [LARGE SCALE GENOMIC DNA]</scope>
    <source>
        <strain evidence="2 3">DSM 27696</strain>
    </source>
</reference>
<dbReference type="EMBL" id="QPJJ01000010">
    <property type="protein sequence ID" value="RCW65858.1"/>
    <property type="molecule type" value="Genomic_DNA"/>
</dbReference>
<comment type="caution">
    <text evidence="2">The sequence shown here is derived from an EMBL/GenBank/DDBJ whole genome shotgun (WGS) entry which is preliminary data.</text>
</comment>